<gene>
    <name evidence="2" type="ORF">A2024_07890</name>
</gene>
<dbReference type="AlphaFoldDB" id="A0A1F5RAY0"/>
<dbReference type="Pfam" id="PF05050">
    <property type="entry name" value="Methyltransf_21"/>
    <property type="match status" value="1"/>
</dbReference>
<dbReference type="NCBIfam" id="TIGR01444">
    <property type="entry name" value="fkbM_fam"/>
    <property type="match status" value="1"/>
</dbReference>
<protein>
    <recommendedName>
        <fullName evidence="1">Methyltransferase FkbM domain-containing protein</fullName>
    </recommendedName>
</protein>
<dbReference type="InterPro" id="IPR006342">
    <property type="entry name" value="FkbM_mtfrase"/>
</dbReference>
<sequence length="228" mass="26202">MYGLKQRISKNPRPALNDIDKKLSRYINYRNGFFIEAGANDGYAQSNTYYLEKKLGWRGVLVEAIPELYQKCLRERPNSRVYNCGLVSRSYGEPALTMHYANLMSVAQGGLKTEEAQEEHIKNGLKIQNLDRTYQIEVPARTLGSILDEQDDLPDIDLFSLDVEGFELEVLKGLNIEKYRPRYILVEARFFDEVNGFLKDRYDLVDRFSAHDCLYRSKTAGDNVPAAL</sequence>
<evidence type="ECO:0000259" key="1">
    <source>
        <dbReference type="Pfam" id="PF05050"/>
    </source>
</evidence>
<dbReference type="GO" id="GO:0006888">
    <property type="term" value="P:endoplasmic reticulum to Golgi vesicle-mediated transport"/>
    <property type="evidence" value="ECO:0007669"/>
    <property type="project" value="TreeGrafter"/>
</dbReference>
<dbReference type="Proteomes" id="UP000177230">
    <property type="component" value="Unassembled WGS sequence"/>
</dbReference>
<dbReference type="PANTHER" id="PTHR34009">
    <property type="entry name" value="PROTEIN STAR"/>
    <property type="match status" value="1"/>
</dbReference>
<comment type="caution">
    <text evidence="2">The sequence shown here is derived from an EMBL/GenBank/DDBJ whole genome shotgun (WGS) entry which is preliminary data.</text>
</comment>
<evidence type="ECO:0000313" key="2">
    <source>
        <dbReference type="EMBL" id="OGF11181.1"/>
    </source>
</evidence>
<name>A0A1F5RAY0_9BACT</name>
<dbReference type="InterPro" id="IPR029063">
    <property type="entry name" value="SAM-dependent_MTases_sf"/>
</dbReference>
<organism evidence="2 3">
    <name type="scientific">Candidatus Edwardsbacteria bacterium GWF2_54_11</name>
    <dbReference type="NCBI Taxonomy" id="1817851"/>
    <lineage>
        <taxon>Bacteria</taxon>
        <taxon>Candidatus Edwardsiibacteriota</taxon>
    </lineage>
</organism>
<dbReference type="SUPFAM" id="SSF53335">
    <property type="entry name" value="S-adenosyl-L-methionine-dependent methyltransferases"/>
    <property type="match status" value="1"/>
</dbReference>
<dbReference type="GO" id="GO:0016197">
    <property type="term" value="P:endosomal transport"/>
    <property type="evidence" value="ECO:0007669"/>
    <property type="project" value="TreeGrafter"/>
</dbReference>
<dbReference type="Gene3D" id="3.40.50.150">
    <property type="entry name" value="Vaccinia Virus protein VP39"/>
    <property type="match status" value="1"/>
</dbReference>
<dbReference type="EMBL" id="MFFM01000037">
    <property type="protein sequence ID" value="OGF11181.1"/>
    <property type="molecule type" value="Genomic_DNA"/>
</dbReference>
<evidence type="ECO:0000313" key="3">
    <source>
        <dbReference type="Proteomes" id="UP000177230"/>
    </source>
</evidence>
<reference evidence="2 3" key="1">
    <citation type="journal article" date="2016" name="Nat. Commun.">
        <title>Thousands of microbial genomes shed light on interconnected biogeochemical processes in an aquifer system.</title>
        <authorList>
            <person name="Anantharaman K."/>
            <person name="Brown C.T."/>
            <person name="Hug L.A."/>
            <person name="Sharon I."/>
            <person name="Castelle C.J."/>
            <person name="Probst A.J."/>
            <person name="Thomas B.C."/>
            <person name="Singh A."/>
            <person name="Wilkins M.J."/>
            <person name="Karaoz U."/>
            <person name="Brodie E.L."/>
            <person name="Williams K.H."/>
            <person name="Hubbard S.S."/>
            <person name="Banfield J.F."/>
        </authorList>
    </citation>
    <scope>NUCLEOTIDE SEQUENCE [LARGE SCALE GENOMIC DNA]</scope>
</reference>
<feature type="domain" description="Methyltransferase FkbM" evidence="1">
    <location>
        <begin position="37"/>
        <end position="194"/>
    </location>
</feature>
<accession>A0A1F5RAY0</accession>
<dbReference type="GO" id="GO:0005737">
    <property type="term" value="C:cytoplasm"/>
    <property type="evidence" value="ECO:0007669"/>
    <property type="project" value="GOC"/>
</dbReference>
<proteinExistence type="predicted"/>
<dbReference type="PANTHER" id="PTHR34009:SF2">
    <property type="entry name" value="PROTEIN STAR"/>
    <property type="match status" value="1"/>
</dbReference>
<dbReference type="GO" id="GO:0005886">
    <property type="term" value="C:plasma membrane"/>
    <property type="evidence" value="ECO:0007669"/>
    <property type="project" value="TreeGrafter"/>
</dbReference>
<dbReference type="InterPro" id="IPR053202">
    <property type="entry name" value="EGF_Rcpt_Signaling_Reg"/>
</dbReference>